<reference evidence="2" key="1">
    <citation type="submission" date="2021-12" db="EMBL/GenBank/DDBJ databases">
        <authorList>
            <person name="Martin H S."/>
        </authorList>
    </citation>
    <scope>NUCLEOTIDE SEQUENCE</scope>
</reference>
<dbReference type="Proteomes" id="UP000838878">
    <property type="component" value="Chromosome 6"/>
</dbReference>
<keyword evidence="1" id="KW-1133">Transmembrane helix</keyword>
<protein>
    <submittedName>
        <fullName evidence="2">Uncharacterized protein</fullName>
    </submittedName>
</protein>
<keyword evidence="1" id="KW-0472">Membrane</keyword>
<accession>A0A8J9UU71</accession>
<feature type="transmembrane region" description="Helical" evidence="1">
    <location>
        <begin position="72"/>
        <end position="92"/>
    </location>
</feature>
<evidence type="ECO:0000313" key="3">
    <source>
        <dbReference type="Proteomes" id="UP000838878"/>
    </source>
</evidence>
<evidence type="ECO:0000313" key="2">
    <source>
        <dbReference type="EMBL" id="CAH0726516.1"/>
    </source>
</evidence>
<sequence>MRGAIDKRFVGGMPPGQYPAPLLFACGGCEPAYGAHPLTTLFPDTPNIINVLLSHLKYAVNIIFITNSNSNVIVLINIYKILSYGMINYYYFRLLTL</sequence>
<feature type="non-terminal residue" evidence="2">
    <location>
        <position position="97"/>
    </location>
</feature>
<keyword evidence="3" id="KW-1185">Reference proteome</keyword>
<name>A0A8J9UU71_9NEOP</name>
<organism evidence="2 3">
    <name type="scientific">Brenthis ino</name>
    <name type="common">lesser marbled fritillary</name>
    <dbReference type="NCBI Taxonomy" id="405034"/>
    <lineage>
        <taxon>Eukaryota</taxon>
        <taxon>Metazoa</taxon>
        <taxon>Ecdysozoa</taxon>
        <taxon>Arthropoda</taxon>
        <taxon>Hexapoda</taxon>
        <taxon>Insecta</taxon>
        <taxon>Pterygota</taxon>
        <taxon>Neoptera</taxon>
        <taxon>Endopterygota</taxon>
        <taxon>Lepidoptera</taxon>
        <taxon>Glossata</taxon>
        <taxon>Ditrysia</taxon>
        <taxon>Papilionoidea</taxon>
        <taxon>Nymphalidae</taxon>
        <taxon>Heliconiinae</taxon>
        <taxon>Argynnini</taxon>
        <taxon>Brenthis</taxon>
    </lineage>
</organism>
<keyword evidence="1" id="KW-0812">Transmembrane</keyword>
<evidence type="ECO:0000256" key="1">
    <source>
        <dbReference type="SAM" id="Phobius"/>
    </source>
</evidence>
<gene>
    <name evidence="2" type="ORF">BINO364_LOCUS11966</name>
</gene>
<dbReference type="AlphaFoldDB" id="A0A8J9UU71"/>
<proteinExistence type="predicted"/>
<dbReference type="EMBL" id="OV170226">
    <property type="protein sequence ID" value="CAH0726516.1"/>
    <property type="molecule type" value="Genomic_DNA"/>
</dbReference>